<dbReference type="OMA" id="VNTHYEL"/>
<dbReference type="Proteomes" id="UP000629468">
    <property type="component" value="Unassembled WGS sequence"/>
</dbReference>
<evidence type="ECO:0000256" key="1">
    <source>
        <dbReference type="SAM" id="MobiDB-lite"/>
    </source>
</evidence>
<dbReference type="EMBL" id="JABXXO010000007">
    <property type="protein sequence ID" value="KAF7773399.1"/>
    <property type="molecule type" value="Genomic_DNA"/>
</dbReference>
<sequence>MTSKRGRKRNDNLPPNRARDVQRAFRARRAAHLKDLEERVAEVEEENNCLRQALNLPPSTRPPLGRGPTGKDKPKNYETAMTSVSMNQPLIFAPPSRESSAEDSPGSRTSSSLSPDSINASMSSRPMQVIESASSWNNDLLIDENNPSGMMASVNTHYELTPMTAPLPLKPSYTSYASSSLPSSSRVSISTELYNAGGSTYSHTSDRLLSQSYGGQGFSMRNQEIREEPSRHYSYTPSSFQTYDHASVHSPSPSPSVSAIHSHFQHQAQQPHRQSPISYTPAPGPSRRCMTDTQGFPVGHGFSSLSQPIPTQTQHVSNVHYISRPSDFIRNQSEMGQLSPLPRHHPYNQDGRLNGHPLP</sequence>
<reference evidence="2 3" key="1">
    <citation type="journal article" name="Sci. Rep.">
        <title>Telomere-to-telomere assembled and centromere annotated genomes of the two main subspecies of the button mushroom Agaricus bisporus reveal especially polymorphic chromosome ends.</title>
        <authorList>
            <person name="Sonnenberg A.S.M."/>
            <person name="Sedaghat-Telgerd N."/>
            <person name="Lavrijssen B."/>
            <person name="Ohm R.A."/>
            <person name="Hendrickx P.M."/>
            <person name="Scholtmeijer K."/>
            <person name="Baars J.J.P."/>
            <person name="van Peer A."/>
        </authorList>
    </citation>
    <scope>NUCLEOTIDE SEQUENCE [LARGE SCALE GENOMIC DNA]</scope>
    <source>
        <strain evidence="2 3">H119_p4</strain>
    </source>
</reference>
<comment type="caution">
    <text evidence="2">The sequence shown here is derived from an EMBL/GenBank/DDBJ whole genome shotgun (WGS) entry which is preliminary data.</text>
</comment>
<feature type="compositionally biased region" description="Polar residues" evidence="1">
    <location>
        <begin position="265"/>
        <end position="278"/>
    </location>
</feature>
<dbReference type="AlphaFoldDB" id="A0A8H7KGP0"/>
<protein>
    <recommendedName>
        <fullName evidence="4">BZIP domain-containing protein</fullName>
    </recommendedName>
</protein>
<feature type="region of interest" description="Disordered" evidence="1">
    <location>
        <begin position="330"/>
        <end position="359"/>
    </location>
</feature>
<organism evidence="2 3">
    <name type="scientific">Agaricus bisporus var. burnettii</name>
    <dbReference type="NCBI Taxonomy" id="192524"/>
    <lineage>
        <taxon>Eukaryota</taxon>
        <taxon>Fungi</taxon>
        <taxon>Dikarya</taxon>
        <taxon>Basidiomycota</taxon>
        <taxon>Agaricomycotina</taxon>
        <taxon>Agaricomycetes</taxon>
        <taxon>Agaricomycetidae</taxon>
        <taxon>Agaricales</taxon>
        <taxon>Agaricineae</taxon>
        <taxon>Agaricaceae</taxon>
        <taxon>Agaricus</taxon>
    </lineage>
</organism>
<feature type="compositionally biased region" description="Low complexity" evidence="1">
    <location>
        <begin position="103"/>
        <end position="117"/>
    </location>
</feature>
<feature type="region of interest" description="Disordered" evidence="1">
    <location>
        <begin position="263"/>
        <end position="291"/>
    </location>
</feature>
<dbReference type="InterPro" id="IPR046347">
    <property type="entry name" value="bZIP_sf"/>
</dbReference>
<feature type="region of interest" description="Disordered" evidence="1">
    <location>
        <begin position="1"/>
        <end position="22"/>
    </location>
</feature>
<feature type="region of interest" description="Disordered" evidence="1">
    <location>
        <begin position="42"/>
        <end position="126"/>
    </location>
</feature>
<gene>
    <name evidence="2" type="ORF">Agabi119p4_5566</name>
</gene>
<dbReference type="GO" id="GO:0003700">
    <property type="term" value="F:DNA-binding transcription factor activity"/>
    <property type="evidence" value="ECO:0007669"/>
    <property type="project" value="InterPro"/>
</dbReference>
<evidence type="ECO:0000313" key="2">
    <source>
        <dbReference type="EMBL" id="KAF7773399.1"/>
    </source>
</evidence>
<feature type="compositionally biased region" description="Polar residues" evidence="1">
    <location>
        <begin position="79"/>
        <end position="88"/>
    </location>
</feature>
<name>A0A8H7KGP0_AGABI</name>
<evidence type="ECO:0008006" key="4">
    <source>
        <dbReference type="Google" id="ProtNLM"/>
    </source>
</evidence>
<dbReference type="Gene3D" id="1.20.5.170">
    <property type="match status" value="1"/>
</dbReference>
<evidence type="ECO:0000313" key="3">
    <source>
        <dbReference type="Proteomes" id="UP000629468"/>
    </source>
</evidence>
<proteinExistence type="predicted"/>
<dbReference type="SUPFAM" id="SSF57959">
    <property type="entry name" value="Leucine zipper domain"/>
    <property type="match status" value="1"/>
</dbReference>
<accession>A0A8H7KGP0</accession>